<dbReference type="EMBL" id="JH793570">
    <property type="protein sequence ID" value="ELQ40827.1"/>
    <property type="molecule type" value="Genomic_DNA"/>
</dbReference>
<gene>
    <name evidence="1" type="ORF">OOU_Y34scaffold00336g2</name>
</gene>
<name>A0AA97P341_PYRO3</name>
<dbReference type="AlphaFoldDB" id="A0AA97P341"/>
<proteinExistence type="predicted"/>
<evidence type="ECO:0000313" key="1">
    <source>
        <dbReference type="EMBL" id="ELQ40827.1"/>
    </source>
</evidence>
<protein>
    <submittedName>
        <fullName evidence="1">Uncharacterized protein</fullName>
    </submittedName>
</protein>
<reference evidence="1" key="1">
    <citation type="journal article" date="2012" name="PLoS Genet.">
        <title>Comparative analysis of the genomes of two field isolates of the rice blast fungus Magnaporthe oryzae.</title>
        <authorList>
            <person name="Xue M."/>
            <person name="Yang J."/>
            <person name="Li Z."/>
            <person name="Hu S."/>
            <person name="Yao N."/>
            <person name="Dean R.A."/>
            <person name="Zhao W."/>
            <person name="Shen M."/>
            <person name="Zhang H."/>
            <person name="Li C."/>
            <person name="Liu L."/>
            <person name="Cao L."/>
            <person name="Xu X."/>
            <person name="Xing Y."/>
            <person name="Hsiang T."/>
            <person name="Zhang Z."/>
            <person name="Xu J.R."/>
            <person name="Peng Y.L."/>
        </authorList>
    </citation>
    <scope>NUCLEOTIDE SEQUENCE</scope>
    <source>
        <strain evidence="1">Y34</strain>
    </source>
</reference>
<accession>A0AA97P341</accession>
<organism evidence="1">
    <name type="scientific">Pyricularia oryzae (strain Y34)</name>
    <name type="common">Rice blast fungus</name>
    <name type="synonym">Magnaporthe oryzae</name>
    <dbReference type="NCBI Taxonomy" id="1143189"/>
    <lineage>
        <taxon>Eukaryota</taxon>
        <taxon>Fungi</taxon>
        <taxon>Dikarya</taxon>
        <taxon>Ascomycota</taxon>
        <taxon>Pezizomycotina</taxon>
        <taxon>Sordariomycetes</taxon>
        <taxon>Sordariomycetidae</taxon>
        <taxon>Magnaporthales</taxon>
        <taxon>Pyriculariaceae</taxon>
        <taxon>Pyricularia</taxon>
    </lineage>
</organism>
<dbReference type="Proteomes" id="UP000011086">
    <property type="component" value="Unassembled WGS sequence"/>
</dbReference>
<sequence>MVNLGIFTDAAPQPASSMDRAELTPVALSLFGAPGAKGRLAV</sequence>